<protein>
    <submittedName>
        <fullName evidence="3">Tripartite-type tricarboxylate transporter receptor subunit TctC</fullName>
    </submittedName>
</protein>
<name>A0A2W7INR0_9PROT</name>
<feature type="signal peptide" evidence="2">
    <location>
        <begin position="1"/>
        <end position="23"/>
    </location>
</feature>
<dbReference type="Gene3D" id="3.40.190.10">
    <property type="entry name" value="Periplasmic binding protein-like II"/>
    <property type="match status" value="1"/>
</dbReference>
<reference evidence="3 4" key="1">
    <citation type="submission" date="2018-06" db="EMBL/GenBank/DDBJ databases">
        <title>Genomic Encyclopedia of Archaeal and Bacterial Type Strains, Phase II (KMG-II): from individual species to whole genera.</title>
        <authorList>
            <person name="Goeker M."/>
        </authorList>
    </citation>
    <scope>NUCLEOTIDE SEQUENCE [LARGE SCALE GENOMIC DNA]</scope>
    <source>
        <strain evidence="3 4">DSM 24525</strain>
    </source>
</reference>
<evidence type="ECO:0000313" key="3">
    <source>
        <dbReference type="EMBL" id="PZW49149.1"/>
    </source>
</evidence>
<keyword evidence="3" id="KW-0675">Receptor</keyword>
<evidence type="ECO:0000313" key="4">
    <source>
        <dbReference type="Proteomes" id="UP000249688"/>
    </source>
</evidence>
<dbReference type="InterPro" id="IPR042100">
    <property type="entry name" value="Bug_dom1"/>
</dbReference>
<feature type="chain" id="PRO_5016132834" evidence="2">
    <location>
        <begin position="24"/>
        <end position="329"/>
    </location>
</feature>
<gene>
    <name evidence="3" type="ORF">C8P66_103175</name>
</gene>
<sequence length="329" mass="34627">MLRRSLLALSIVLPALPALPALAQEAWPSRPITLMAGFPNGSGVDIYQRKLAEPLSRALGVPVVVDNRTGAGGNIGSDFVAKARPDGYTILLATAGTHAINATLYRRLPFDPLNDVSHIAMLGDVPNLLTTSIDHRPNFNSCADVLAAARARPGALNYASTGNGASTHLAGVQFAQAAGIDVVHVPYRGQPGAQLALLSGDVDFFFNQVGPALGAVQQGKTRGLAVTTPTRLSILPDVPTVAEACDLPGFSSTTWYGIVGPPGMPAPIVARLNAEILKILDAPEFQGWLVQSQGISPPTARTPEEFRAVHERDIASWRTVIQRSGATVD</sequence>
<dbReference type="Pfam" id="PF03401">
    <property type="entry name" value="TctC"/>
    <property type="match status" value="1"/>
</dbReference>
<dbReference type="PANTHER" id="PTHR42928:SF5">
    <property type="entry name" value="BLR1237 PROTEIN"/>
    <property type="match status" value="1"/>
</dbReference>
<comment type="caution">
    <text evidence="3">The sequence shown here is derived from an EMBL/GenBank/DDBJ whole genome shotgun (WGS) entry which is preliminary data.</text>
</comment>
<dbReference type="SUPFAM" id="SSF53850">
    <property type="entry name" value="Periplasmic binding protein-like II"/>
    <property type="match status" value="1"/>
</dbReference>
<comment type="similarity">
    <text evidence="1">Belongs to the UPF0065 (bug) family.</text>
</comment>
<dbReference type="Proteomes" id="UP000249688">
    <property type="component" value="Unassembled WGS sequence"/>
</dbReference>
<keyword evidence="4" id="KW-1185">Reference proteome</keyword>
<dbReference type="PIRSF" id="PIRSF017082">
    <property type="entry name" value="YflP"/>
    <property type="match status" value="1"/>
</dbReference>
<evidence type="ECO:0000256" key="1">
    <source>
        <dbReference type="ARBA" id="ARBA00006987"/>
    </source>
</evidence>
<dbReference type="CDD" id="cd13578">
    <property type="entry name" value="PBP2_Bug27"/>
    <property type="match status" value="1"/>
</dbReference>
<keyword evidence="2" id="KW-0732">Signal</keyword>
<organism evidence="3 4">
    <name type="scientific">Humitalea rosea</name>
    <dbReference type="NCBI Taxonomy" id="990373"/>
    <lineage>
        <taxon>Bacteria</taxon>
        <taxon>Pseudomonadati</taxon>
        <taxon>Pseudomonadota</taxon>
        <taxon>Alphaproteobacteria</taxon>
        <taxon>Acetobacterales</taxon>
        <taxon>Roseomonadaceae</taxon>
        <taxon>Humitalea</taxon>
    </lineage>
</organism>
<dbReference type="PANTHER" id="PTHR42928">
    <property type="entry name" value="TRICARBOXYLATE-BINDING PROTEIN"/>
    <property type="match status" value="1"/>
</dbReference>
<dbReference type="AlphaFoldDB" id="A0A2W7INR0"/>
<proteinExistence type="inferred from homology"/>
<accession>A0A2W7INR0</accession>
<dbReference type="InterPro" id="IPR005064">
    <property type="entry name" value="BUG"/>
</dbReference>
<dbReference type="Gene3D" id="3.40.190.150">
    <property type="entry name" value="Bordetella uptake gene, domain 1"/>
    <property type="match status" value="1"/>
</dbReference>
<evidence type="ECO:0000256" key="2">
    <source>
        <dbReference type="SAM" id="SignalP"/>
    </source>
</evidence>
<dbReference type="OrthoDB" id="7250553at2"/>
<dbReference type="EMBL" id="QKYU01000003">
    <property type="protein sequence ID" value="PZW49149.1"/>
    <property type="molecule type" value="Genomic_DNA"/>
</dbReference>